<reference evidence="5" key="1">
    <citation type="journal article" date="2014" name="Int. J. Syst. Evol. Microbiol.">
        <title>Complete genome sequence of Corynebacterium casei LMG S-19264T (=DSM 44701T), isolated from a smear-ripened cheese.</title>
        <authorList>
            <consortium name="US DOE Joint Genome Institute (JGI-PGF)"/>
            <person name="Walter F."/>
            <person name="Albersmeier A."/>
            <person name="Kalinowski J."/>
            <person name="Ruckert C."/>
        </authorList>
    </citation>
    <scope>NUCLEOTIDE SEQUENCE</scope>
    <source>
        <strain evidence="5">CGMCC 1.6293</strain>
    </source>
</reference>
<evidence type="ECO:0000256" key="3">
    <source>
        <dbReference type="PROSITE-ProRule" id="PRU00284"/>
    </source>
</evidence>
<dbReference type="SUPFAM" id="SSF58104">
    <property type="entry name" value="Methyl-accepting chemotaxis protein (MCP) signaling domain"/>
    <property type="match status" value="1"/>
</dbReference>
<comment type="similarity">
    <text evidence="2">Belongs to the methyl-accepting chemotaxis (MCP) protein family.</text>
</comment>
<dbReference type="RefSeq" id="WP_028285944.1">
    <property type="nucleotide sequence ID" value="NZ_BMLF01000001.1"/>
</dbReference>
<comment type="caution">
    <text evidence="5">The sequence shown here is derived from an EMBL/GenBank/DDBJ whole genome shotgun (WGS) entry which is preliminary data.</text>
</comment>
<dbReference type="GO" id="GO:0006935">
    <property type="term" value="P:chemotaxis"/>
    <property type="evidence" value="ECO:0007669"/>
    <property type="project" value="InterPro"/>
</dbReference>
<evidence type="ECO:0000313" key="5">
    <source>
        <dbReference type="EMBL" id="GGL90321.1"/>
    </source>
</evidence>
<accession>A0A917SPN5</accession>
<dbReference type="PANTHER" id="PTHR32089">
    <property type="entry name" value="METHYL-ACCEPTING CHEMOTAXIS PROTEIN MCPB"/>
    <property type="match status" value="1"/>
</dbReference>
<feature type="domain" description="Methyl-accepting transducer" evidence="4">
    <location>
        <begin position="23"/>
        <end position="190"/>
    </location>
</feature>
<dbReference type="AlphaFoldDB" id="A0A917SPN5"/>
<dbReference type="GO" id="GO:0004888">
    <property type="term" value="F:transmembrane signaling receptor activity"/>
    <property type="evidence" value="ECO:0007669"/>
    <property type="project" value="InterPro"/>
</dbReference>
<reference evidence="5" key="2">
    <citation type="submission" date="2020-09" db="EMBL/GenBank/DDBJ databases">
        <authorList>
            <person name="Sun Q."/>
            <person name="Zhou Y."/>
        </authorList>
    </citation>
    <scope>NUCLEOTIDE SEQUENCE</scope>
    <source>
        <strain evidence="5">CGMCC 1.6293</strain>
    </source>
</reference>
<dbReference type="Pfam" id="PF00015">
    <property type="entry name" value="MCPsignal"/>
    <property type="match status" value="1"/>
</dbReference>
<dbReference type="InterPro" id="IPR004089">
    <property type="entry name" value="MCPsignal_dom"/>
</dbReference>
<name>A0A917SPN5_9RHOB</name>
<dbReference type="SMART" id="SM00283">
    <property type="entry name" value="MA"/>
    <property type="match status" value="1"/>
</dbReference>
<dbReference type="PANTHER" id="PTHR32089:SF112">
    <property type="entry name" value="LYSOZYME-LIKE PROTEIN-RELATED"/>
    <property type="match status" value="1"/>
</dbReference>
<dbReference type="EMBL" id="BMLF01000001">
    <property type="protein sequence ID" value="GGL90321.1"/>
    <property type="molecule type" value="Genomic_DNA"/>
</dbReference>
<gene>
    <name evidence="5" type="ORF">GCM10011534_10540</name>
</gene>
<dbReference type="GO" id="GO:0016020">
    <property type="term" value="C:membrane"/>
    <property type="evidence" value="ECO:0007669"/>
    <property type="project" value="InterPro"/>
</dbReference>
<sequence>MKQDPAPRADTPAGGRPDRLAKSAVSLGREVVDIAAFLERLDEDGQAQLDALAALTENSDHLVQINAGVSESLKALATIVQDALGALDTSVENMQASGRVGDRLNVQARDMTARSEEVRPVLDAVRVNNDQILTIAAQVNMLAINAKIEAARAGDAGRGFSVVADAINELSTRTGAAAQDVTRNVANLADWLERMQGAITALDATLAELDARATTSADLLRAAWTRISGAGDQARQVREDAGAAQEKLKDFPPLLTRMGDLVSSGARGVADAHHRLGRLVDMSETLVQDSVALGGETEDSRFIAEVQARAAAVSQAFEAGVEAGRISMSDLFDRAYQPVRGSNPPQHMTRFTRFTDAVLPAIQEPALDFDRRVVFCAAVDRRGYLPTHNRRFSGRPRRDPVWNAAHCRNRRIFDDRVGLKAGGNTEPFLLQIYRRDMGGGNFAIMKDLSAPIFVKGRHWGGLRLAYRF</sequence>
<dbReference type="PROSITE" id="PS50111">
    <property type="entry name" value="CHEMOTAXIS_TRANSDUC_2"/>
    <property type="match status" value="1"/>
</dbReference>
<keyword evidence="1 3" id="KW-0807">Transducer</keyword>
<dbReference type="GO" id="GO:0007165">
    <property type="term" value="P:signal transduction"/>
    <property type="evidence" value="ECO:0007669"/>
    <property type="project" value="UniProtKB-KW"/>
</dbReference>
<evidence type="ECO:0000256" key="1">
    <source>
        <dbReference type="ARBA" id="ARBA00023224"/>
    </source>
</evidence>
<evidence type="ECO:0000259" key="4">
    <source>
        <dbReference type="PROSITE" id="PS50111"/>
    </source>
</evidence>
<dbReference type="Proteomes" id="UP000649829">
    <property type="component" value="Unassembled WGS sequence"/>
</dbReference>
<evidence type="ECO:0000256" key="2">
    <source>
        <dbReference type="ARBA" id="ARBA00029447"/>
    </source>
</evidence>
<dbReference type="InterPro" id="IPR004090">
    <property type="entry name" value="Chemotax_Me-accpt_rcpt"/>
</dbReference>
<proteinExistence type="inferred from homology"/>
<keyword evidence="6" id="KW-1185">Reference proteome</keyword>
<protein>
    <submittedName>
        <fullName evidence="5">Chemotaxis protein</fullName>
    </submittedName>
</protein>
<dbReference type="Gene3D" id="1.10.287.950">
    <property type="entry name" value="Methyl-accepting chemotaxis protein"/>
    <property type="match status" value="1"/>
</dbReference>
<organism evidence="5 6">
    <name type="scientific">Pseudooceanicola nanhaiensis</name>
    <dbReference type="NCBI Taxonomy" id="375761"/>
    <lineage>
        <taxon>Bacteria</taxon>
        <taxon>Pseudomonadati</taxon>
        <taxon>Pseudomonadota</taxon>
        <taxon>Alphaproteobacteria</taxon>
        <taxon>Rhodobacterales</taxon>
        <taxon>Paracoccaceae</taxon>
        <taxon>Pseudooceanicola</taxon>
    </lineage>
</organism>
<dbReference type="PRINTS" id="PR00260">
    <property type="entry name" value="CHEMTRNSDUCR"/>
</dbReference>
<evidence type="ECO:0000313" key="6">
    <source>
        <dbReference type="Proteomes" id="UP000649829"/>
    </source>
</evidence>